<comment type="function">
    <text evidence="1">Specifically recognizes and binds N6-methyladenosine (m6A)-containing RNAs, and regulates mRNA stability. M6A is a modification present at internal sites of mRNAs and some non-coding RNAs and plays a role in mRNA stability and processing.</text>
</comment>
<dbReference type="EMBL" id="KZ452013">
    <property type="protein sequence ID" value="PKA51539.1"/>
    <property type="molecule type" value="Genomic_DNA"/>
</dbReference>
<keyword evidence="4" id="KW-1185">Reference proteome</keyword>
<dbReference type="PROSITE" id="PS50882">
    <property type="entry name" value="YTH"/>
    <property type="match status" value="1"/>
</dbReference>
<dbReference type="PANTHER" id="PTHR12357">
    <property type="entry name" value="YTH YT521-B HOMOLOGY DOMAIN-CONTAINING"/>
    <property type="match status" value="1"/>
</dbReference>
<feature type="domain" description="YTH" evidence="2">
    <location>
        <begin position="339"/>
        <end position="480"/>
    </location>
</feature>
<dbReference type="Proteomes" id="UP000236161">
    <property type="component" value="Unassembled WGS sequence"/>
</dbReference>
<accession>A0A2I0A7L3</accession>
<dbReference type="Pfam" id="PF04146">
    <property type="entry name" value="YTH"/>
    <property type="match status" value="1"/>
</dbReference>
<evidence type="ECO:0000256" key="1">
    <source>
        <dbReference type="RuleBase" id="RU369095"/>
    </source>
</evidence>
<proteinExistence type="inferred from homology"/>
<protein>
    <recommendedName>
        <fullName evidence="1">YTH domain-containing family protein</fullName>
    </recommendedName>
</protein>
<evidence type="ECO:0000259" key="2">
    <source>
        <dbReference type="PROSITE" id="PS50882"/>
    </source>
</evidence>
<dbReference type="AlphaFoldDB" id="A0A2I0A7L3"/>
<gene>
    <name evidence="3" type="primary">CPSF30</name>
    <name evidence="3" type="ORF">AXF42_Ash002906</name>
</gene>
<dbReference type="InterPro" id="IPR007275">
    <property type="entry name" value="YTH_domain"/>
</dbReference>
<organism evidence="3 4">
    <name type="scientific">Apostasia shenzhenica</name>
    <dbReference type="NCBI Taxonomy" id="1088818"/>
    <lineage>
        <taxon>Eukaryota</taxon>
        <taxon>Viridiplantae</taxon>
        <taxon>Streptophyta</taxon>
        <taxon>Embryophyta</taxon>
        <taxon>Tracheophyta</taxon>
        <taxon>Spermatophyta</taxon>
        <taxon>Magnoliopsida</taxon>
        <taxon>Liliopsida</taxon>
        <taxon>Asparagales</taxon>
        <taxon>Orchidaceae</taxon>
        <taxon>Apostasioideae</taxon>
        <taxon>Apostasia</taxon>
    </lineage>
</organism>
<dbReference type="GO" id="GO:0003729">
    <property type="term" value="F:mRNA binding"/>
    <property type="evidence" value="ECO:0007669"/>
    <property type="project" value="UniProtKB-UniRule"/>
</dbReference>
<evidence type="ECO:0000313" key="4">
    <source>
        <dbReference type="Proteomes" id="UP000236161"/>
    </source>
</evidence>
<evidence type="ECO:0000313" key="3">
    <source>
        <dbReference type="EMBL" id="PKA51539.1"/>
    </source>
</evidence>
<dbReference type="CDD" id="cd21134">
    <property type="entry name" value="YTH"/>
    <property type="match status" value="1"/>
</dbReference>
<dbReference type="GO" id="GO:1990247">
    <property type="term" value="F:N6-methyladenosine-containing RNA reader activity"/>
    <property type="evidence" value="ECO:0007669"/>
    <property type="project" value="UniProtKB-UniRule"/>
</dbReference>
<keyword evidence="1" id="KW-0694">RNA-binding</keyword>
<dbReference type="OrthoDB" id="306690at2759"/>
<dbReference type="PANTHER" id="PTHR12357:SF92">
    <property type="entry name" value="YTH DOMAIN-CONTAINING FAMILY PROTEIN"/>
    <property type="match status" value="1"/>
</dbReference>
<dbReference type="Gene3D" id="3.10.590.10">
    <property type="entry name" value="ph1033 like domains"/>
    <property type="match status" value="1"/>
</dbReference>
<name>A0A2I0A7L3_9ASPA</name>
<sequence length="645" mass="71073">MDSEVTPELIFDPFLGLYYPTGNDYYNYYYTAPEPSTEWDSHHQAFGLDGQDLQFSTMQTESLPNVYYIPSYGYVQSPYNPYNPTIPGAAVGTEASVVETHYPANPPHQLLVSSPAYIPLALDSSSNTLPNGYLNPLLASNGALQVNIPDSDGKRLTPSIATFKKPAASIVGASPQAIPEAFQSSCHPRMIPKVTDGSVANTASSKQSATPVLIGGSIPIINQGANHLANLKVPSVYRPTKVAIPENNDITGYRSHVNHLPSGDKFRPRLAINRVLANRNGALTEQNRGPRTDISKDRWTSLTLRAFTANAGATDSQGSIVISSQHYNRVDFPIDYADAKFFVIKSYSEDDVHKSIKYNVWSSTPSGNKRLESAFEAVQKLNSGNLQKCPIFFFFSVNASGHFCGVAEMTGPVDFQKDMDFWQQDKWNGSFPVKWHIIKDIPNTSLRHILLENNEFKPVTCSRDTQEVPFLQGMAMLRLFKNAPLETSILDDFLHYEERERIMFEEKSTILERRQNDSQIFPAAFVPSENANGVIGKDTTACHEKPAESKNQQDGIVQQPLIDDVVSPGANTLDSNVTNIEQLRADDVNSILKIGSMLINSKDETHNVSSSNDVITIGSMHIKVGPKDLGAPGVLTFGSFPVHPK</sequence>
<dbReference type="STRING" id="1088818.A0A2I0A7L3"/>
<reference evidence="3 4" key="1">
    <citation type="journal article" date="2017" name="Nature">
        <title>The Apostasia genome and the evolution of orchids.</title>
        <authorList>
            <person name="Zhang G.Q."/>
            <person name="Liu K.W."/>
            <person name="Li Z."/>
            <person name="Lohaus R."/>
            <person name="Hsiao Y.Y."/>
            <person name="Niu S.C."/>
            <person name="Wang J.Y."/>
            <person name="Lin Y.C."/>
            <person name="Xu Q."/>
            <person name="Chen L.J."/>
            <person name="Yoshida K."/>
            <person name="Fujiwara S."/>
            <person name="Wang Z.W."/>
            <person name="Zhang Y.Q."/>
            <person name="Mitsuda N."/>
            <person name="Wang M."/>
            <person name="Liu G.H."/>
            <person name="Pecoraro L."/>
            <person name="Huang H.X."/>
            <person name="Xiao X.J."/>
            <person name="Lin M."/>
            <person name="Wu X.Y."/>
            <person name="Wu W.L."/>
            <person name="Chen Y.Y."/>
            <person name="Chang S.B."/>
            <person name="Sakamoto S."/>
            <person name="Ohme-Takagi M."/>
            <person name="Yagi M."/>
            <person name="Zeng S.J."/>
            <person name="Shen C.Y."/>
            <person name="Yeh C.M."/>
            <person name="Luo Y.B."/>
            <person name="Tsai W.C."/>
            <person name="Van de Peer Y."/>
            <person name="Liu Z.J."/>
        </authorList>
    </citation>
    <scope>NUCLEOTIDE SEQUENCE [LARGE SCALE GENOMIC DNA]</scope>
    <source>
        <strain evidence="4">cv. Shenzhen</strain>
        <tissue evidence="3">Stem</tissue>
    </source>
</reference>
<comment type="similarity">
    <text evidence="1">Belongs to the YTHDF family.</text>
</comment>
<dbReference type="GO" id="GO:0061157">
    <property type="term" value="P:mRNA destabilization"/>
    <property type="evidence" value="ECO:0007669"/>
    <property type="project" value="TreeGrafter"/>
</dbReference>
<dbReference type="GO" id="GO:0005737">
    <property type="term" value="C:cytoplasm"/>
    <property type="evidence" value="ECO:0007669"/>
    <property type="project" value="TreeGrafter"/>
</dbReference>
<dbReference type="InterPro" id="IPR045168">
    <property type="entry name" value="YTH_prot"/>
</dbReference>